<keyword evidence="3" id="KW-1185">Reference proteome</keyword>
<organism evidence="2 3">
    <name type="scientific">Cryphonectria parasitica (strain ATCC 38755 / EP155)</name>
    <dbReference type="NCBI Taxonomy" id="660469"/>
    <lineage>
        <taxon>Eukaryota</taxon>
        <taxon>Fungi</taxon>
        <taxon>Dikarya</taxon>
        <taxon>Ascomycota</taxon>
        <taxon>Pezizomycotina</taxon>
        <taxon>Sordariomycetes</taxon>
        <taxon>Sordariomycetidae</taxon>
        <taxon>Diaporthales</taxon>
        <taxon>Cryphonectriaceae</taxon>
        <taxon>Cryphonectria-Endothia species complex</taxon>
        <taxon>Cryphonectria</taxon>
    </lineage>
</organism>
<accession>A0A9P4YE59</accession>
<protein>
    <submittedName>
        <fullName evidence="2">Uncharacterized protein</fullName>
    </submittedName>
</protein>
<dbReference type="AlphaFoldDB" id="A0A9P4YE59"/>
<evidence type="ECO:0000256" key="1">
    <source>
        <dbReference type="SAM" id="MobiDB-lite"/>
    </source>
</evidence>
<dbReference type="Proteomes" id="UP000803844">
    <property type="component" value="Unassembled WGS sequence"/>
</dbReference>
<feature type="compositionally biased region" description="Basic and acidic residues" evidence="1">
    <location>
        <begin position="149"/>
        <end position="160"/>
    </location>
</feature>
<name>A0A9P4YE59_CRYP1</name>
<dbReference type="EMBL" id="MU032344">
    <property type="protein sequence ID" value="KAF3771117.1"/>
    <property type="molecule type" value="Genomic_DNA"/>
</dbReference>
<evidence type="ECO:0000313" key="2">
    <source>
        <dbReference type="EMBL" id="KAF3771117.1"/>
    </source>
</evidence>
<proteinExistence type="predicted"/>
<dbReference type="GeneID" id="63837227"/>
<feature type="compositionally biased region" description="Basic and acidic residues" evidence="1">
    <location>
        <begin position="170"/>
        <end position="181"/>
    </location>
</feature>
<dbReference type="OrthoDB" id="3941134at2759"/>
<comment type="caution">
    <text evidence="2">The sequence shown here is derived from an EMBL/GenBank/DDBJ whole genome shotgun (WGS) entry which is preliminary data.</text>
</comment>
<feature type="region of interest" description="Disordered" evidence="1">
    <location>
        <begin position="251"/>
        <end position="291"/>
    </location>
</feature>
<feature type="region of interest" description="Disordered" evidence="1">
    <location>
        <begin position="91"/>
        <end position="203"/>
    </location>
</feature>
<evidence type="ECO:0000313" key="3">
    <source>
        <dbReference type="Proteomes" id="UP000803844"/>
    </source>
</evidence>
<dbReference type="RefSeq" id="XP_040782078.1">
    <property type="nucleotide sequence ID" value="XM_040920098.1"/>
</dbReference>
<gene>
    <name evidence="2" type="ORF">M406DRAFT_326517</name>
</gene>
<reference evidence="2" key="1">
    <citation type="journal article" date="2020" name="Phytopathology">
        <title>Genome sequence of the chestnut blight fungus Cryphonectria parasitica EP155: A fundamental resource for an archetypical invasive plant pathogen.</title>
        <authorList>
            <person name="Crouch J.A."/>
            <person name="Dawe A."/>
            <person name="Aerts A."/>
            <person name="Barry K."/>
            <person name="Churchill A.C.L."/>
            <person name="Grimwood J."/>
            <person name="Hillman B."/>
            <person name="Milgroom M.G."/>
            <person name="Pangilinan J."/>
            <person name="Smith M."/>
            <person name="Salamov A."/>
            <person name="Schmutz J."/>
            <person name="Yadav J."/>
            <person name="Grigoriev I.V."/>
            <person name="Nuss D."/>
        </authorList>
    </citation>
    <scope>NUCLEOTIDE SEQUENCE</scope>
    <source>
        <strain evidence="2">EP155</strain>
    </source>
</reference>
<sequence length="523" mass="57813">MGSGRRCAEWLGFTRRKSNLTTNCCHIQCRMVRVGRGARLELEPDIAVNEGKRGKPGSAQPNHYLAGFCIFDTWSGQDAVHISAEQAAFSTLDSHEEAEEEKDDNNYNKEDGAAEVDDSARDLVTTPTLAQDPTVEAVTESSEDNEPDPQTHEEGRERLDSPSLSRRSSVSHDSRHEERLDSPLTSMDEDCKDRAAIPRRSSAKVQELVDKYDGLAKITGDSLLVPASNEGRRRSASRSMSIRSFQTDVTSDFGDFEDAEDSDSGKPSRKPSVTGSPRPGNSRAGRVRSLSKASLRKASVASGIAAVTSPIQEEEHLGHIENMRAKFGPISFTPDLELVNKLFDGPKLDKEQPSAKDYSLDAVEGIIKDSFTTVSERKTWYRISRPGTMRKHDLGDDDTYRRVSWVGSKVREDASKIVRRWMEEGPYAGRSAAGGRSMAKGGAFDWDAKAKAEPLSFDEIFGAGGGASSLQRRLGGRQEPTAAFTDEYPFATCWANLWVEYRYQWLTDTCLATATQRVYQAVF</sequence>